<feature type="region of interest" description="Disordered" evidence="1">
    <location>
        <begin position="320"/>
        <end position="340"/>
    </location>
</feature>
<keyword evidence="3" id="KW-1185">Reference proteome</keyword>
<gene>
    <name evidence="2" type="ORF">C1645_767448</name>
</gene>
<feature type="region of interest" description="Disordered" evidence="1">
    <location>
        <begin position="264"/>
        <end position="289"/>
    </location>
</feature>
<proteinExistence type="predicted"/>
<name>A0A397T5K0_9GLOM</name>
<dbReference type="OrthoDB" id="2426095at2759"/>
<reference evidence="2 3" key="1">
    <citation type="submission" date="2018-06" db="EMBL/GenBank/DDBJ databases">
        <title>Comparative genomics reveals the genomic features of Rhizophagus irregularis, R. cerebriforme, R. diaphanum and Gigaspora rosea, and their symbiotic lifestyle signature.</title>
        <authorList>
            <person name="Morin E."/>
            <person name="San Clemente H."/>
            <person name="Chen E.C.H."/>
            <person name="De La Providencia I."/>
            <person name="Hainaut M."/>
            <person name="Kuo A."/>
            <person name="Kohler A."/>
            <person name="Murat C."/>
            <person name="Tang N."/>
            <person name="Roy S."/>
            <person name="Loubradou J."/>
            <person name="Henrissat B."/>
            <person name="Grigoriev I.V."/>
            <person name="Corradi N."/>
            <person name="Roux C."/>
            <person name="Martin F.M."/>
        </authorList>
    </citation>
    <scope>NUCLEOTIDE SEQUENCE [LARGE SCALE GENOMIC DNA]</scope>
    <source>
        <strain evidence="2 3">DAOM 227022</strain>
    </source>
</reference>
<accession>A0A397T5K0</accession>
<dbReference type="EMBL" id="QKYT01000152">
    <property type="protein sequence ID" value="RIA91457.1"/>
    <property type="molecule type" value="Genomic_DNA"/>
</dbReference>
<feature type="compositionally biased region" description="Polar residues" evidence="1">
    <location>
        <begin position="327"/>
        <end position="340"/>
    </location>
</feature>
<dbReference type="AlphaFoldDB" id="A0A397T5K0"/>
<evidence type="ECO:0000313" key="2">
    <source>
        <dbReference type="EMBL" id="RIA91457.1"/>
    </source>
</evidence>
<organism evidence="2 3">
    <name type="scientific">Glomus cerebriforme</name>
    <dbReference type="NCBI Taxonomy" id="658196"/>
    <lineage>
        <taxon>Eukaryota</taxon>
        <taxon>Fungi</taxon>
        <taxon>Fungi incertae sedis</taxon>
        <taxon>Mucoromycota</taxon>
        <taxon>Glomeromycotina</taxon>
        <taxon>Glomeromycetes</taxon>
        <taxon>Glomerales</taxon>
        <taxon>Glomeraceae</taxon>
        <taxon>Glomus</taxon>
    </lineage>
</organism>
<dbReference type="Proteomes" id="UP000265703">
    <property type="component" value="Unassembled WGS sequence"/>
</dbReference>
<evidence type="ECO:0000313" key="3">
    <source>
        <dbReference type="Proteomes" id="UP000265703"/>
    </source>
</evidence>
<evidence type="ECO:0000256" key="1">
    <source>
        <dbReference type="SAM" id="MobiDB-lite"/>
    </source>
</evidence>
<protein>
    <submittedName>
        <fullName evidence="2">Uncharacterized protein</fullName>
    </submittedName>
</protein>
<comment type="caution">
    <text evidence="2">The sequence shown here is derived from an EMBL/GenBank/DDBJ whole genome shotgun (WGS) entry which is preliminary data.</text>
</comment>
<sequence>MILGGFGIEILVNDNKPLREYSDLYDTSKEQNTMKPSLIRDVNTNKCYESDRTVFVAVPKSGMKYTIRLWADSATTSKTYRVRACVDGTWDRAAYTLTDAHSTVIEYYNDDNDRRKRNFVFASSSWTDDESKIKDNKIGCIVLEFFEARWTLIENDNVIKDSNDILFEQYFNYSPQQPDENEGIRVKKPKLDQFQKMLESPLSEEEKTFIKRIGDLNGAGSAGVGSYYGWKSADKPSAVLRVHYRPKMWLKSKGFAPEPLYSRFSPGIPSESENSEDEDSTIINNESEVEIEIEREQLRRRDRTHKSIDFDDERYRKRRAEKYSKHVGNNHNRTSEGTKSNYKRLKANNKNKSIGKCNGKMVDSSRKDKKISNTSNVKFARYFEEIIEETKYIDIEVSSNEPAEEIRQNKKLREIIEILDSDDEI</sequence>